<accession>A0A1H3N856</accession>
<dbReference type="InterPro" id="IPR005467">
    <property type="entry name" value="His_kinase_dom"/>
</dbReference>
<keyword evidence="4" id="KW-0902">Two-component regulatory system</keyword>
<dbReference type="SMART" id="SM00086">
    <property type="entry name" value="PAC"/>
    <property type="match status" value="1"/>
</dbReference>
<dbReference type="InterPro" id="IPR036097">
    <property type="entry name" value="HisK_dim/P_sf"/>
</dbReference>
<dbReference type="PROSITE" id="PS50110">
    <property type="entry name" value="RESPONSE_REGULATORY"/>
    <property type="match status" value="1"/>
</dbReference>
<feature type="domain" description="Histidine kinase" evidence="7">
    <location>
        <begin position="586"/>
        <end position="808"/>
    </location>
</feature>
<evidence type="ECO:0000313" key="12">
    <source>
        <dbReference type="Proteomes" id="UP000199663"/>
    </source>
</evidence>
<dbReference type="PRINTS" id="PR00344">
    <property type="entry name" value="BCTRLSENSOR"/>
</dbReference>
<evidence type="ECO:0000256" key="4">
    <source>
        <dbReference type="ARBA" id="ARBA00023012"/>
    </source>
</evidence>
<dbReference type="InterPro" id="IPR036890">
    <property type="entry name" value="HATPase_C_sf"/>
</dbReference>
<dbReference type="NCBIfam" id="TIGR00229">
    <property type="entry name" value="sensory_box"/>
    <property type="match status" value="1"/>
</dbReference>
<dbReference type="InterPro" id="IPR003661">
    <property type="entry name" value="HisK_dim/P_dom"/>
</dbReference>
<dbReference type="SMART" id="SM00388">
    <property type="entry name" value="HisKA"/>
    <property type="match status" value="1"/>
</dbReference>
<gene>
    <name evidence="11" type="ORF">SAMN05444412_103140</name>
</gene>
<evidence type="ECO:0000259" key="10">
    <source>
        <dbReference type="PROSITE" id="PS50113"/>
    </source>
</evidence>
<dbReference type="Pfam" id="PF13426">
    <property type="entry name" value="PAS_9"/>
    <property type="match status" value="1"/>
</dbReference>
<feature type="domain" description="PAC" evidence="10">
    <location>
        <begin position="396"/>
        <end position="448"/>
    </location>
</feature>
<dbReference type="SUPFAM" id="SSF55874">
    <property type="entry name" value="ATPase domain of HSP90 chaperone/DNA topoisomerase II/histidine kinase"/>
    <property type="match status" value="1"/>
</dbReference>
<reference evidence="11 12" key="1">
    <citation type="submission" date="2016-10" db="EMBL/GenBank/DDBJ databases">
        <authorList>
            <person name="Varghese N."/>
            <person name="Submissions S."/>
        </authorList>
    </citation>
    <scope>NUCLEOTIDE SEQUENCE [LARGE SCALE GENOMIC DNA]</scope>
    <source>
        <strain evidence="11 12">DSM 17997</strain>
    </source>
</reference>
<sequence>MRDQSISIAQRISGPFKWFVALAFFVVFLIVFLGYSFFQALSENQLESRNEFLAKQVEFASRDIQKTFRSMDQDMVFFVENLEAWTYERTSNEQLAFEKRARRIFNNHRNLVDSIIVVFPNHVLSFHFDKGNNFVRTFHSGLEEIPLNHGNEIRFKSQKNNLQIITKVNTNRFLSSELSNFYLGASAEKLVYIDGKLLGFSEMNLSPGFILDDLSLEKITNDIREGIKGEYEGEFNNSLTGKNYRAVIHQYPFDFHPFDKDFAVIFIQDKKLITSGIYVTYISLFSGLLLLLIFVIAILFQFNRNTQVANKILSQKADEINELFRRQTFLLQESKGFIYFQDAKGEMTSVGKEVEGVLGYQQKEFIKNFKDKISPNYIQELNLLIDESIKNLKEVIAFEFEIQKKNGDWIRVKIFEKLLYDEKGAFLGNVGILTDIQEKYLAEQELIKSENRLRAVLKSLPDIIFIYNNSGIFLDYYIQDQSVLFSPAPESLGKSILEVLPTPLNTHFMGFFEKTVQTGKIQTAEFEIMTKLGKKMFETRLFKLDDDRVMSIARDITGQKLWEKGLKDAIKAADQANKAKSEFLANMSHEIRTPLNGLLGIIGLFENTPLTKDQKDFIQIIKDSGDSLSKIINDILDYSKIEAGMMELKMSVFHFKDEIQKIIKVFSGLSIKKDIELTYQYEGLIPTFIELDKEKIDQILYNLIGNALKFTPQGGKIHVLITGEPFLESNIILHFDIKDSGIGIPKDKLQILARPFVQVDGSNTREFTGTGLGLAISKNFIELMGGELKVDSEENVGSTFSFNILGKIFTKESLIISVKSFAGNTPDLDWKNMAAKYPLKILLVEDNAINLQFMQMLMNQLGYDIEIAKDGYEAIEKVEKSPLDLIFMDIQMPRLNGLKATQIIRKKAGGEAFKIVGLSANAFQEDIAEALASGMNEYLTKPVKIPEIAKVIQSCFFELKKTKGVI</sequence>
<evidence type="ECO:0000259" key="7">
    <source>
        <dbReference type="PROSITE" id="PS50109"/>
    </source>
</evidence>
<evidence type="ECO:0000256" key="5">
    <source>
        <dbReference type="PROSITE-ProRule" id="PRU00169"/>
    </source>
</evidence>
<dbReference type="Gene3D" id="3.30.450.20">
    <property type="entry name" value="PAS domain"/>
    <property type="match status" value="2"/>
</dbReference>
<dbReference type="InterPro" id="IPR004358">
    <property type="entry name" value="Sig_transdc_His_kin-like_C"/>
</dbReference>
<keyword evidence="6" id="KW-1133">Transmembrane helix</keyword>
<dbReference type="SUPFAM" id="SSF47384">
    <property type="entry name" value="Homodimeric domain of signal transducing histidine kinase"/>
    <property type="match status" value="1"/>
</dbReference>
<evidence type="ECO:0000259" key="9">
    <source>
        <dbReference type="PROSITE" id="PS50112"/>
    </source>
</evidence>
<dbReference type="PANTHER" id="PTHR45339">
    <property type="entry name" value="HYBRID SIGNAL TRANSDUCTION HISTIDINE KINASE J"/>
    <property type="match status" value="1"/>
</dbReference>
<protein>
    <recommendedName>
        <fullName evidence="2">histidine kinase</fullName>
        <ecNumber evidence="2">2.7.13.3</ecNumber>
    </recommendedName>
</protein>
<dbReference type="Proteomes" id="UP000199663">
    <property type="component" value="Unassembled WGS sequence"/>
</dbReference>
<dbReference type="SUPFAM" id="SSF52172">
    <property type="entry name" value="CheY-like"/>
    <property type="match status" value="1"/>
</dbReference>
<feature type="transmembrane region" description="Helical" evidence="6">
    <location>
        <begin position="278"/>
        <end position="302"/>
    </location>
</feature>
<evidence type="ECO:0000256" key="2">
    <source>
        <dbReference type="ARBA" id="ARBA00012438"/>
    </source>
</evidence>
<dbReference type="PANTHER" id="PTHR45339:SF1">
    <property type="entry name" value="HYBRID SIGNAL TRANSDUCTION HISTIDINE KINASE J"/>
    <property type="match status" value="1"/>
</dbReference>
<dbReference type="PROSITE" id="PS50109">
    <property type="entry name" value="HIS_KIN"/>
    <property type="match status" value="1"/>
</dbReference>
<dbReference type="EC" id="2.7.13.3" evidence="2"/>
<keyword evidence="3 5" id="KW-0597">Phosphoprotein</keyword>
<dbReference type="PROSITE" id="PS50112">
    <property type="entry name" value="PAS"/>
    <property type="match status" value="1"/>
</dbReference>
<comment type="catalytic activity">
    <reaction evidence="1">
        <text>ATP + protein L-histidine = ADP + protein N-phospho-L-histidine.</text>
        <dbReference type="EC" id="2.7.13.3"/>
    </reaction>
</comment>
<dbReference type="Pfam" id="PF00072">
    <property type="entry name" value="Response_reg"/>
    <property type="match status" value="1"/>
</dbReference>
<dbReference type="Gene3D" id="3.30.565.10">
    <property type="entry name" value="Histidine kinase-like ATPase, C-terminal domain"/>
    <property type="match status" value="1"/>
</dbReference>
<dbReference type="Gene3D" id="1.10.287.130">
    <property type="match status" value="1"/>
</dbReference>
<dbReference type="CDD" id="cd00082">
    <property type="entry name" value="HisKA"/>
    <property type="match status" value="1"/>
</dbReference>
<dbReference type="InterPro" id="IPR001610">
    <property type="entry name" value="PAC"/>
</dbReference>
<dbReference type="PROSITE" id="PS50113">
    <property type="entry name" value="PAC"/>
    <property type="match status" value="1"/>
</dbReference>
<dbReference type="SMART" id="SM00448">
    <property type="entry name" value="REC"/>
    <property type="match status" value="1"/>
</dbReference>
<keyword evidence="6" id="KW-0812">Transmembrane</keyword>
<dbReference type="CDD" id="cd00130">
    <property type="entry name" value="PAS"/>
    <property type="match status" value="2"/>
</dbReference>
<dbReference type="EMBL" id="FNQC01000003">
    <property type="protein sequence ID" value="SDY85052.1"/>
    <property type="molecule type" value="Genomic_DNA"/>
</dbReference>
<evidence type="ECO:0000256" key="1">
    <source>
        <dbReference type="ARBA" id="ARBA00000085"/>
    </source>
</evidence>
<proteinExistence type="predicted"/>
<dbReference type="CDD" id="cd17546">
    <property type="entry name" value="REC_hyHK_CKI1_RcsC-like"/>
    <property type="match status" value="1"/>
</dbReference>
<evidence type="ECO:0000256" key="3">
    <source>
        <dbReference type="ARBA" id="ARBA00022553"/>
    </source>
</evidence>
<dbReference type="InterPro" id="IPR003594">
    <property type="entry name" value="HATPase_dom"/>
</dbReference>
<feature type="modified residue" description="4-aspartylphosphate" evidence="5">
    <location>
        <position position="889"/>
    </location>
</feature>
<evidence type="ECO:0000256" key="6">
    <source>
        <dbReference type="SAM" id="Phobius"/>
    </source>
</evidence>
<comment type="caution">
    <text evidence="11">The sequence shown here is derived from an EMBL/GenBank/DDBJ whole genome shotgun (WGS) entry which is preliminary data.</text>
</comment>
<evidence type="ECO:0000259" key="8">
    <source>
        <dbReference type="PROSITE" id="PS50110"/>
    </source>
</evidence>
<dbReference type="InterPro" id="IPR000700">
    <property type="entry name" value="PAS-assoc_C"/>
</dbReference>
<dbReference type="Gene3D" id="3.40.50.2300">
    <property type="match status" value="1"/>
</dbReference>
<organism evidence="11 12">
    <name type="scientific">Rhodonellum ikkaensis</name>
    <dbReference type="NCBI Taxonomy" id="336829"/>
    <lineage>
        <taxon>Bacteria</taxon>
        <taxon>Pseudomonadati</taxon>
        <taxon>Bacteroidota</taxon>
        <taxon>Cytophagia</taxon>
        <taxon>Cytophagales</taxon>
        <taxon>Cytophagaceae</taxon>
        <taxon>Rhodonellum</taxon>
    </lineage>
</organism>
<dbReference type="Pfam" id="PF00512">
    <property type="entry name" value="HisKA"/>
    <property type="match status" value="1"/>
</dbReference>
<feature type="transmembrane region" description="Helical" evidence="6">
    <location>
        <begin position="18"/>
        <end position="38"/>
    </location>
</feature>
<keyword evidence="6" id="KW-0472">Membrane</keyword>
<dbReference type="InterPro" id="IPR001789">
    <property type="entry name" value="Sig_transdc_resp-reg_receiver"/>
</dbReference>
<feature type="domain" description="PAS" evidence="9">
    <location>
        <begin position="330"/>
        <end position="392"/>
    </location>
</feature>
<dbReference type="InterPro" id="IPR000014">
    <property type="entry name" value="PAS"/>
</dbReference>
<dbReference type="SMART" id="SM00387">
    <property type="entry name" value="HATPase_c"/>
    <property type="match status" value="1"/>
</dbReference>
<dbReference type="SUPFAM" id="SSF55785">
    <property type="entry name" value="PYP-like sensor domain (PAS domain)"/>
    <property type="match status" value="2"/>
</dbReference>
<feature type="domain" description="Response regulatory" evidence="8">
    <location>
        <begin position="840"/>
        <end position="956"/>
    </location>
</feature>
<name>A0A1H3N856_9BACT</name>
<dbReference type="CDD" id="cd16922">
    <property type="entry name" value="HATPase_EvgS-ArcB-TorS-like"/>
    <property type="match status" value="1"/>
</dbReference>
<dbReference type="InterPro" id="IPR035965">
    <property type="entry name" value="PAS-like_dom_sf"/>
</dbReference>
<evidence type="ECO:0000313" key="11">
    <source>
        <dbReference type="EMBL" id="SDY85052.1"/>
    </source>
</evidence>
<dbReference type="SMART" id="SM00091">
    <property type="entry name" value="PAS"/>
    <property type="match status" value="2"/>
</dbReference>
<dbReference type="InterPro" id="IPR011006">
    <property type="entry name" value="CheY-like_superfamily"/>
</dbReference>
<keyword evidence="12" id="KW-1185">Reference proteome</keyword>
<dbReference type="Pfam" id="PF02518">
    <property type="entry name" value="HATPase_c"/>
    <property type="match status" value="1"/>
</dbReference>